<dbReference type="Pfam" id="PF25097">
    <property type="entry name" value="ARM_Cnot1"/>
    <property type="match status" value="1"/>
</dbReference>
<dbReference type="InterPro" id="IPR038535">
    <property type="entry name" value="CNOT1_TTP_bind_sf"/>
</dbReference>
<evidence type="ECO:0000259" key="9">
    <source>
        <dbReference type="Pfam" id="PF16415"/>
    </source>
</evidence>
<evidence type="ECO:0000313" key="12">
    <source>
        <dbReference type="EMBL" id="GMH67712.1"/>
    </source>
</evidence>
<feature type="domain" description="CCR4-Not complex component Not1 C-terminal" evidence="7">
    <location>
        <begin position="1667"/>
        <end position="2001"/>
    </location>
</feature>
<gene>
    <name evidence="12" type="ORF">TrST_g4983</name>
</gene>
<feature type="domain" description="CCR4-NOT transcription complex subunit 1 TTP binding" evidence="10">
    <location>
        <begin position="472"/>
        <end position="634"/>
    </location>
</feature>
<feature type="compositionally biased region" description="Low complexity" evidence="6">
    <location>
        <begin position="664"/>
        <end position="690"/>
    </location>
</feature>
<comment type="caution">
    <text evidence="12">The sequence shown here is derived from an EMBL/GenBank/DDBJ whole genome shotgun (WGS) entry which is preliminary data.</text>
</comment>
<dbReference type="InterPro" id="IPR032193">
    <property type="entry name" value="CNOT1_TTP_bind"/>
</dbReference>
<dbReference type="InterPro" id="IPR007196">
    <property type="entry name" value="CCR4-Not_Not1_C"/>
</dbReference>
<evidence type="ECO:0000256" key="3">
    <source>
        <dbReference type="ARBA" id="ARBA00023015"/>
    </source>
</evidence>
<dbReference type="CDD" id="cd20710">
    <property type="entry name" value="NOT1_connector"/>
    <property type="match status" value="1"/>
</dbReference>
<dbReference type="GO" id="GO:0000289">
    <property type="term" value="P:nuclear-transcribed mRNA poly(A) tail shortening"/>
    <property type="evidence" value="ECO:0007669"/>
    <property type="project" value="UniProtKB-ARBA"/>
</dbReference>
<dbReference type="GO" id="GO:0005634">
    <property type="term" value="C:nucleus"/>
    <property type="evidence" value="ECO:0007669"/>
    <property type="project" value="UniProtKB-SubCell"/>
</dbReference>
<feature type="domain" description="CCR4-NOT transcription complex subunit 1-like NOT1 connector" evidence="11">
    <location>
        <begin position="1269"/>
        <end position="1440"/>
    </location>
</feature>
<dbReference type="Gene3D" id="1.25.40.790">
    <property type="match status" value="1"/>
</dbReference>
<keyword evidence="5" id="KW-0539">Nucleus</keyword>
<dbReference type="Gene3D" id="1.25.40.840">
    <property type="entry name" value="CCR4-NOT transcription complex subunit 1 TTP binding domain"/>
    <property type="match status" value="1"/>
</dbReference>
<accession>A0A9W7E6D8</accession>
<dbReference type="GO" id="GO:0060090">
    <property type="term" value="F:molecular adaptor activity"/>
    <property type="evidence" value="ECO:0007669"/>
    <property type="project" value="TreeGrafter"/>
</dbReference>
<feature type="domain" description="CCR4-NOT transcription complex subunit 1 CAF1-binding" evidence="9">
    <location>
        <begin position="725"/>
        <end position="944"/>
    </location>
</feature>
<comment type="subcellular location">
    <subcellularLocation>
        <location evidence="1">Nucleus</location>
    </subcellularLocation>
</comment>
<dbReference type="InterPro" id="IPR040398">
    <property type="entry name" value="Not1"/>
</dbReference>
<evidence type="ECO:0000256" key="4">
    <source>
        <dbReference type="ARBA" id="ARBA00023163"/>
    </source>
</evidence>
<feature type="region of interest" description="Disordered" evidence="6">
    <location>
        <begin position="656"/>
        <end position="702"/>
    </location>
</feature>
<dbReference type="OrthoDB" id="1933107at2759"/>
<evidence type="ECO:0000256" key="5">
    <source>
        <dbReference type="ARBA" id="ARBA00023242"/>
    </source>
</evidence>
<dbReference type="Gene3D" id="1.25.40.800">
    <property type="match status" value="1"/>
</dbReference>
<evidence type="ECO:0000256" key="2">
    <source>
        <dbReference type="ARBA" id="ARBA00022491"/>
    </source>
</evidence>
<dbReference type="Pfam" id="PF12842">
    <property type="entry name" value="DUF3819"/>
    <property type="match status" value="1"/>
</dbReference>
<evidence type="ECO:0000313" key="13">
    <source>
        <dbReference type="Proteomes" id="UP001165085"/>
    </source>
</evidence>
<dbReference type="GO" id="GO:0030015">
    <property type="term" value="C:CCR4-NOT core complex"/>
    <property type="evidence" value="ECO:0007669"/>
    <property type="project" value="InterPro"/>
</dbReference>
<dbReference type="Pfam" id="PF16415">
    <property type="entry name" value="CNOT1_CAF1_bind"/>
    <property type="match status" value="1"/>
</dbReference>
<dbReference type="InterPro" id="IPR055454">
    <property type="entry name" value="CNOT1-like_NOT1_connector"/>
</dbReference>
<reference evidence="13" key="1">
    <citation type="journal article" date="2023" name="Commun. Biol.">
        <title>Genome analysis of Parmales, the sister group of diatoms, reveals the evolutionary specialization of diatoms from phago-mixotrophs to photoautotrophs.</title>
        <authorList>
            <person name="Ban H."/>
            <person name="Sato S."/>
            <person name="Yoshikawa S."/>
            <person name="Yamada K."/>
            <person name="Nakamura Y."/>
            <person name="Ichinomiya M."/>
            <person name="Sato N."/>
            <person name="Blanc-Mathieu R."/>
            <person name="Endo H."/>
            <person name="Kuwata A."/>
            <person name="Ogata H."/>
        </authorList>
    </citation>
    <scope>NUCLEOTIDE SEQUENCE [LARGE SCALE GENOMIC DNA]</scope>
    <source>
        <strain evidence="13">NIES 3701</strain>
    </source>
</reference>
<feature type="compositionally biased region" description="Polar residues" evidence="6">
    <location>
        <begin position="1458"/>
        <end position="1471"/>
    </location>
</feature>
<feature type="region of interest" description="Disordered" evidence="6">
    <location>
        <begin position="632"/>
        <end position="651"/>
    </location>
</feature>
<keyword evidence="13" id="KW-1185">Reference proteome</keyword>
<dbReference type="PANTHER" id="PTHR13162">
    <property type="entry name" value="CCR4-NOT TRANSCRIPTION COMPLEX"/>
    <property type="match status" value="1"/>
</dbReference>
<evidence type="ECO:0008006" key="14">
    <source>
        <dbReference type="Google" id="ProtNLM"/>
    </source>
</evidence>
<feature type="compositionally biased region" description="Low complexity" evidence="6">
    <location>
        <begin position="1444"/>
        <end position="1454"/>
    </location>
</feature>
<dbReference type="InterPro" id="IPR024557">
    <property type="entry name" value="CNOT1_dom_4"/>
</dbReference>
<name>A0A9W7E6D8_9STRA</name>
<dbReference type="InterPro" id="IPR032191">
    <property type="entry name" value="CNOT1_CAF1_bind"/>
</dbReference>
<dbReference type="Pfam" id="PF16417">
    <property type="entry name" value="CNOT1_TTP_bind"/>
    <property type="match status" value="1"/>
</dbReference>
<keyword evidence="3" id="KW-0805">Transcription regulation</keyword>
<proteinExistence type="predicted"/>
<sequence length="2023" mass="222222">MNNLHSSVQQLRSAVDVVRIVNDLGPSVTSSTSSFRGLIQRIPSQSLDEQSIGSLIGFFAKTASHPASPDNDDLSQFLVGSLTNDGPLNKTAKNGGEGTTGSSDWNYDVVARVFAEDYKGLNWTGVAQWFDSAEFYVADLNSLNVVLKLYRAGSNQPSLPYPSLFSSWRNNLGQLSLIAALITAPAELYTFQLNEVEAQDFLIGNPFPSKAWSCVALTSHLLMLSDHPNTQIQAAIRNLFRNALISCPEQIVLALVKIQQAGTGQLPGQKLIGEMMSQLLQVFFKPGRSAYSGHVIKRLWDIFPKFVVSGCVESWRSVASSPPTSEEWLATVMHIVGVVRLLSREREAEAGIRILSGGDIEYVLSIAFVAGDKDVIKLDTFLLEKINSEGMQFAFPLVAFVGKNYMAAVPRSEGHVPISIENIAVALKTLANCNKELQNQPTPNNNTPLSASIKALTEACIAKHPSLAHASVSSDEIEEMANSYFQKIYTSEQSIGEVIEMLKRFKTSENSREQDIFACMIHNLFDEYRFFHKYPDKELRITGVLFGTLIQHQLVSSITLGIALRYVLEALRKQPVPGGSGKMFRFGMFAVEQFKNRLHEWPQYCSHIIQIPHLKQSHAQLVSEIESAMQKAKAEAGLNSDNPADQSAQPNLQAVGQPDLTAKSPNSMSMPSSSDPSSFSMANNAATGSNASGGAGGAPAPAPVVFGTNLGKAVSSTGPETEHPPPPDNILDRIQFIINNISMSNLDGKVQELREIMNPQWFGWLGNYLVVKRISTQPNFHSLYLAFLEKLGDYGRGLVDAILLSVYLNVGKLLRSPKITILTSERSLLKNLGSWLGAITLARNKPILHRMLDCKELLYQGYETGRLIAVTPFVAKILEGAKNSVVFRPPNPWVMGLLSVFKSLYDVEDLKMNIKFEVEVLCKNLNVKLDEIEKGDELLTRVSPNKEKNPDFNTKSVSSTPAAVVDAKVAAAGGGENFQEQTVIPNLAAYVQINPSVALFSAHPVLKRVVPVAVDRAIREIIQPVVERSVTIACITTKELIVKDFAMESDENKMRKAAQLMVSNLAGSLALVTCKEPLRGSVATNLRNLLQSAISANNITPMQEHEQLIEQVVQVCATDNLELGCMLIEKAATEKAMRDIDEALAAPLQTRRKHREQTGQPFYDMSIFNNARYPNALPEPLRPKPGGLGAQQLMVYEAFQRIPRQPVVAGAVEGGVAGAAGAPPAGAGVVADGNMKTLTMLAQKLNMSVNSLLAAAGNRSGEVTYMMLPENHEVKSIIAEIRKVGGASSDDVSLSFAQTIFKQMYDLTLNEPLRLESLIEILTAVNEGCSKLSKDVTVWITYAPMSTEEEKKLHRTVLLLLVRAQLVKINELDAWMSHSMKGGTDGVWVEFAMYFVRTAVHERITSVSEIPNVIDTFTKISQKQGNYKKSVNKLLDDLRGSKAEGGNAEGGDNAPVQPASTAAPVSQQQKGVAQPAISKVDSSEGLGVSDIAAKNAEAIALASRNDPPQTRQSVTHLLDYWIRVYNETPGNEKAYAQYLQLLQQHGVGKSEENSERFFRVSTELVIEAVLKSGQPAEGGVGPPVLHYNVVDAYAKLVALLFKYMNSGGDASKVATQRINLLNKVLGITVQCLMASSVVAKNNSQRFDQRPWFRLLMNLIQDLNLPDPQLDSISLQILGVFGSALHVIQPCVIPGFTFAWLELVSHRMFLPNLLLAKGQKGFGLAHQLLLDLFQFLEPYLKKGELDDSIRTLYKGTLRVLLILLHDFPEFLAEYHASFTALIPNNCVQLRNIFLSAFPRSMSLVDPFTPNLKIDLLPEISQPPRILSNITGALGGVRADIDVYLKTRGPPTFLAELPGRLLNRSGEVNASIVNSLVIYVGMEAMQKEGSMRGGEMDILTRLLEFPPKNRYACICAIANQLRYPNSHTHYFSQVVLFLFQNATDEGVKEQITRCLLERLIVHRPHPWGLLITFIELIKNPRYAFWSHSFTRCAAEIERVFESVSRSCMAPNEGAGEGESVGIAKN</sequence>
<evidence type="ECO:0000259" key="8">
    <source>
        <dbReference type="Pfam" id="PF12842"/>
    </source>
</evidence>
<evidence type="ECO:0000256" key="6">
    <source>
        <dbReference type="SAM" id="MobiDB-lite"/>
    </source>
</evidence>
<dbReference type="Gene3D" id="1.25.40.180">
    <property type="match status" value="1"/>
</dbReference>
<evidence type="ECO:0000259" key="11">
    <source>
        <dbReference type="Pfam" id="PF25097"/>
    </source>
</evidence>
<feature type="domain" description="CCR4-NOT transcription complex subunit 1" evidence="8">
    <location>
        <begin position="1004"/>
        <end position="1155"/>
    </location>
</feature>
<dbReference type="Proteomes" id="UP001165085">
    <property type="component" value="Unassembled WGS sequence"/>
</dbReference>
<keyword evidence="4" id="KW-0804">Transcription</keyword>
<dbReference type="GO" id="GO:0017148">
    <property type="term" value="P:negative regulation of translation"/>
    <property type="evidence" value="ECO:0007669"/>
    <property type="project" value="InterPro"/>
</dbReference>
<dbReference type="Pfam" id="PF04054">
    <property type="entry name" value="Not1"/>
    <property type="match status" value="1"/>
</dbReference>
<dbReference type="EMBL" id="BRXY01000119">
    <property type="protein sequence ID" value="GMH67712.1"/>
    <property type="molecule type" value="Genomic_DNA"/>
</dbReference>
<dbReference type="FunFam" id="1.25.40.180:FF:000012">
    <property type="entry name" value="Ccr4-Not transcription complex subunit"/>
    <property type="match status" value="1"/>
</dbReference>
<dbReference type="GO" id="GO:0000932">
    <property type="term" value="C:P-body"/>
    <property type="evidence" value="ECO:0007669"/>
    <property type="project" value="TreeGrafter"/>
</dbReference>
<keyword evidence="2" id="KW-0678">Repressor</keyword>
<evidence type="ECO:0000256" key="1">
    <source>
        <dbReference type="ARBA" id="ARBA00004123"/>
    </source>
</evidence>
<dbReference type="FunFam" id="1.25.40.840:FF:000003">
    <property type="entry name" value="Transcription regulator"/>
    <property type="match status" value="1"/>
</dbReference>
<feature type="compositionally biased region" description="Polar residues" evidence="6">
    <location>
        <begin position="639"/>
        <end position="651"/>
    </location>
</feature>
<evidence type="ECO:0000259" key="10">
    <source>
        <dbReference type="Pfam" id="PF16417"/>
    </source>
</evidence>
<protein>
    <recommendedName>
        <fullName evidence="14">CCR4-NOT transcription complex subunit 1</fullName>
    </recommendedName>
</protein>
<feature type="region of interest" description="Disordered" evidence="6">
    <location>
        <begin position="1440"/>
        <end position="1478"/>
    </location>
</feature>
<evidence type="ECO:0000259" key="7">
    <source>
        <dbReference type="Pfam" id="PF04054"/>
    </source>
</evidence>
<dbReference type="PANTHER" id="PTHR13162:SF8">
    <property type="entry name" value="CCR4-NOT TRANSCRIPTION COMPLEX SUBUNIT 1"/>
    <property type="match status" value="1"/>
</dbReference>
<organism evidence="12 13">
    <name type="scientific">Triparma strigata</name>
    <dbReference type="NCBI Taxonomy" id="1606541"/>
    <lineage>
        <taxon>Eukaryota</taxon>
        <taxon>Sar</taxon>
        <taxon>Stramenopiles</taxon>
        <taxon>Ochrophyta</taxon>
        <taxon>Bolidophyceae</taxon>
        <taxon>Parmales</taxon>
        <taxon>Triparmaceae</taxon>
        <taxon>Triparma</taxon>
    </lineage>
</organism>
<feature type="region of interest" description="Disordered" evidence="6">
    <location>
        <begin position="709"/>
        <end position="728"/>
    </location>
</feature>